<comment type="caution">
    <text evidence="2">The sequence shown here is derived from an EMBL/GenBank/DDBJ whole genome shotgun (WGS) entry which is preliminary data.</text>
</comment>
<dbReference type="Proteomes" id="UP000828236">
    <property type="component" value="Unassembled WGS sequence"/>
</dbReference>
<evidence type="ECO:0000256" key="1">
    <source>
        <dbReference type="SAM" id="Phobius"/>
    </source>
</evidence>
<feature type="transmembrane region" description="Helical" evidence="1">
    <location>
        <begin position="6"/>
        <end position="31"/>
    </location>
</feature>
<dbReference type="OrthoDB" id="10468799at2759"/>
<organism evidence="2">
    <name type="scientific">Dermatophagoides farinae</name>
    <name type="common">American house dust mite</name>
    <dbReference type="NCBI Taxonomy" id="6954"/>
    <lineage>
        <taxon>Eukaryota</taxon>
        <taxon>Metazoa</taxon>
        <taxon>Ecdysozoa</taxon>
        <taxon>Arthropoda</taxon>
        <taxon>Chelicerata</taxon>
        <taxon>Arachnida</taxon>
        <taxon>Acari</taxon>
        <taxon>Acariformes</taxon>
        <taxon>Sarcoptiformes</taxon>
        <taxon>Astigmata</taxon>
        <taxon>Psoroptidia</taxon>
        <taxon>Analgoidea</taxon>
        <taxon>Pyroglyphidae</taxon>
        <taxon>Dermatophagoidinae</taxon>
        <taxon>Dermatophagoides</taxon>
    </lineage>
</organism>
<dbReference type="AlphaFoldDB" id="A0A9D4SCN9"/>
<gene>
    <name evidence="2" type="ORF">HUG17_6934</name>
</gene>
<keyword evidence="1" id="KW-0472">Membrane</keyword>
<sequence length="151" mass="16727">MPEITTAGYLFLLGMTMCSVMLSLILCFRFFAMPKKVRWKAEEELIRMLLAIHARHQPQQIFKPQMQPTITTYAPATIQSPFQPTTGTIGTGVPMIIGETQNPMAQQPQVKFTGILPLPQQPSPTMKLPLMSPMGTTPHPAIPGGTIFYQA</sequence>
<proteinExistence type="predicted"/>
<evidence type="ECO:0000313" key="2">
    <source>
        <dbReference type="EMBL" id="KAH7636728.1"/>
    </source>
</evidence>
<reference evidence="2" key="1">
    <citation type="submission" date="2020-06" db="EMBL/GenBank/DDBJ databases">
        <authorList>
            <person name="Ji K."/>
            <person name="Li J."/>
        </authorList>
    </citation>
    <scope>NUCLEOTIDE SEQUENCE</scope>
    <source>
        <strain evidence="2">JKM2019</strain>
        <tissue evidence="2">Whole body</tissue>
    </source>
</reference>
<reference evidence="2" key="2">
    <citation type="journal article" date="2021" name="World Allergy Organ. J.">
        <title>Chromosome-level assembly of Dermatophagoides farinae genome and transcriptome reveals two novel allergens Der f 37 and Der f 39.</title>
        <authorList>
            <person name="Chen J."/>
            <person name="Cai Z."/>
            <person name="Fan D."/>
            <person name="Hu J."/>
            <person name="Hou Y."/>
            <person name="He Y."/>
            <person name="Zhang Z."/>
            <person name="Zhao Z."/>
            <person name="Gao P."/>
            <person name="Hu W."/>
            <person name="Sun J."/>
            <person name="Li J."/>
            <person name="Ji K."/>
        </authorList>
    </citation>
    <scope>NUCLEOTIDE SEQUENCE</scope>
    <source>
        <strain evidence="2">JKM2019</strain>
    </source>
</reference>
<keyword evidence="1" id="KW-1133">Transmembrane helix</keyword>
<keyword evidence="1" id="KW-0812">Transmembrane</keyword>
<accession>A0A9D4SCN9</accession>
<dbReference type="EMBL" id="SDOV01000009">
    <property type="protein sequence ID" value="KAH7636728.1"/>
    <property type="molecule type" value="Genomic_DNA"/>
</dbReference>
<protein>
    <submittedName>
        <fullName evidence="2">Uncharacterized protein</fullName>
    </submittedName>
</protein>
<name>A0A9D4SCN9_DERFA</name>